<organism evidence="5 6">
    <name type="scientific">Streptomyces aureoversilis</name>
    <dbReference type="NCBI Taxonomy" id="67277"/>
    <lineage>
        <taxon>Bacteria</taxon>
        <taxon>Bacillati</taxon>
        <taxon>Actinomycetota</taxon>
        <taxon>Actinomycetes</taxon>
        <taxon>Kitasatosporales</taxon>
        <taxon>Streptomycetaceae</taxon>
        <taxon>Streptomyces</taxon>
    </lineage>
</organism>
<dbReference type="CDD" id="cd07377">
    <property type="entry name" value="WHTH_GntR"/>
    <property type="match status" value="1"/>
</dbReference>
<dbReference type="InterPro" id="IPR050679">
    <property type="entry name" value="Bact_HTH_transcr_reg"/>
</dbReference>
<protein>
    <submittedName>
        <fullName evidence="5">GntR family transcriptional regulator</fullName>
    </submittedName>
</protein>
<keyword evidence="6" id="KW-1185">Reference proteome</keyword>
<evidence type="ECO:0000313" key="5">
    <source>
        <dbReference type="EMBL" id="MFC5145083.1"/>
    </source>
</evidence>
<dbReference type="SUPFAM" id="SSF46785">
    <property type="entry name" value="Winged helix' DNA-binding domain"/>
    <property type="match status" value="1"/>
</dbReference>
<dbReference type="InterPro" id="IPR036388">
    <property type="entry name" value="WH-like_DNA-bd_sf"/>
</dbReference>
<dbReference type="PANTHER" id="PTHR44846">
    <property type="entry name" value="MANNOSYL-D-GLYCERATE TRANSPORT/METABOLISM SYSTEM REPRESSOR MNGR-RELATED"/>
    <property type="match status" value="1"/>
</dbReference>
<dbReference type="PRINTS" id="PR00035">
    <property type="entry name" value="HTHGNTR"/>
</dbReference>
<evidence type="ECO:0000256" key="2">
    <source>
        <dbReference type="ARBA" id="ARBA00023125"/>
    </source>
</evidence>
<dbReference type="PANTHER" id="PTHR44846:SF1">
    <property type="entry name" value="MANNOSYL-D-GLYCERATE TRANSPORT_METABOLISM SYSTEM REPRESSOR MNGR-RELATED"/>
    <property type="match status" value="1"/>
</dbReference>
<name>A0ABV9ZUJ6_9ACTN</name>
<dbReference type="InterPro" id="IPR036390">
    <property type="entry name" value="WH_DNA-bd_sf"/>
</dbReference>
<dbReference type="SMART" id="SM00345">
    <property type="entry name" value="HTH_GNTR"/>
    <property type="match status" value="1"/>
</dbReference>
<feature type="domain" description="HTH gntR-type" evidence="4">
    <location>
        <begin position="7"/>
        <end position="74"/>
    </location>
</feature>
<sequence>MEFDPKFPKWTQIADVIRKRITSGEYPLDHLISEVKLEQEFGVARITVRKVMAGLRKDGLIVTSQGMGSFVIACPVEPTRASAHPSAPAVRQVTVLGRGKCPTCGARMPDRPRY</sequence>
<accession>A0ABV9ZUJ6</accession>
<proteinExistence type="predicted"/>
<dbReference type="RefSeq" id="WP_382040125.1">
    <property type="nucleotide sequence ID" value="NZ_JBHSKJ010000005.1"/>
</dbReference>
<comment type="caution">
    <text evidence="5">The sequence shown here is derived from an EMBL/GenBank/DDBJ whole genome shotgun (WGS) entry which is preliminary data.</text>
</comment>
<gene>
    <name evidence="5" type="ORF">ACFPP6_10410</name>
</gene>
<keyword evidence="1" id="KW-0805">Transcription regulation</keyword>
<dbReference type="InterPro" id="IPR000524">
    <property type="entry name" value="Tscrpt_reg_HTH_GntR"/>
</dbReference>
<evidence type="ECO:0000259" key="4">
    <source>
        <dbReference type="PROSITE" id="PS50949"/>
    </source>
</evidence>
<evidence type="ECO:0000256" key="3">
    <source>
        <dbReference type="ARBA" id="ARBA00023163"/>
    </source>
</evidence>
<dbReference type="Gene3D" id="1.10.10.10">
    <property type="entry name" value="Winged helix-like DNA-binding domain superfamily/Winged helix DNA-binding domain"/>
    <property type="match status" value="1"/>
</dbReference>
<evidence type="ECO:0000256" key="1">
    <source>
        <dbReference type="ARBA" id="ARBA00023015"/>
    </source>
</evidence>
<evidence type="ECO:0000313" key="6">
    <source>
        <dbReference type="Proteomes" id="UP001596222"/>
    </source>
</evidence>
<dbReference type="Pfam" id="PF00392">
    <property type="entry name" value="GntR"/>
    <property type="match status" value="1"/>
</dbReference>
<reference evidence="6" key="1">
    <citation type="journal article" date="2019" name="Int. J. Syst. Evol. Microbiol.">
        <title>The Global Catalogue of Microorganisms (GCM) 10K type strain sequencing project: providing services to taxonomists for standard genome sequencing and annotation.</title>
        <authorList>
            <consortium name="The Broad Institute Genomics Platform"/>
            <consortium name="The Broad Institute Genome Sequencing Center for Infectious Disease"/>
            <person name="Wu L."/>
            <person name="Ma J."/>
        </authorList>
    </citation>
    <scope>NUCLEOTIDE SEQUENCE [LARGE SCALE GENOMIC DNA]</scope>
    <source>
        <strain evidence="6">CGMCC 4.1641</strain>
    </source>
</reference>
<dbReference type="PROSITE" id="PS50949">
    <property type="entry name" value="HTH_GNTR"/>
    <property type="match status" value="1"/>
</dbReference>
<keyword evidence="2" id="KW-0238">DNA-binding</keyword>
<dbReference type="Proteomes" id="UP001596222">
    <property type="component" value="Unassembled WGS sequence"/>
</dbReference>
<dbReference type="EMBL" id="JBHSKJ010000005">
    <property type="protein sequence ID" value="MFC5145083.1"/>
    <property type="molecule type" value="Genomic_DNA"/>
</dbReference>
<keyword evidence="3" id="KW-0804">Transcription</keyword>